<evidence type="ECO:0000256" key="4">
    <source>
        <dbReference type="ARBA" id="ARBA00004601"/>
    </source>
</evidence>
<evidence type="ECO:0000256" key="9">
    <source>
        <dbReference type="ARBA" id="ARBA00023136"/>
    </source>
</evidence>
<evidence type="ECO:0000256" key="3">
    <source>
        <dbReference type="ARBA" id="ARBA00004514"/>
    </source>
</evidence>
<name>A0AAX7TZM6_ASTCA</name>
<reference evidence="11 12" key="1">
    <citation type="submission" date="2018-05" db="EMBL/GenBank/DDBJ databases">
        <authorList>
            <person name="Datahose"/>
        </authorList>
    </citation>
    <scope>NUCLEOTIDE SEQUENCE</scope>
</reference>
<organism evidence="11 12">
    <name type="scientific">Astatotilapia calliptera</name>
    <name type="common">Eastern happy</name>
    <name type="synonym">Chromis callipterus</name>
    <dbReference type="NCBI Taxonomy" id="8154"/>
    <lineage>
        <taxon>Eukaryota</taxon>
        <taxon>Metazoa</taxon>
        <taxon>Chordata</taxon>
        <taxon>Craniata</taxon>
        <taxon>Vertebrata</taxon>
        <taxon>Euteleostomi</taxon>
        <taxon>Actinopterygii</taxon>
        <taxon>Neopterygii</taxon>
        <taxon>Teleostei</taxon>
        <taxon>Neoteleostei</taxon>
        <taxon>Acanthomorphata</taxon>
        <taxon>Ovalentaria</taxon>
        <taxon>Cichlomorphae</taxon>
        <taxon>Cichliformes</taxon>
        <taxon>Cichlidae</taxon>
        <taxon>African cichlids</taxon>
        <taxon>Pseudocrenilabrinae</taxon>
        <taxon>Haplochromini</taxon>
        <taxon>Astatotilapia</taxon>
    </lineage>
</organism>
<evidence type="ECO:0000256" key="2">
    <source>
        <dbReference type="ARBA" id="ARBA00004255"/>
    </source>
</evidence>
<sequence length="136" mass="15519">MAPYLLLFMKRERDCTVPLKYKLHVTTHSYNGAFLCLTVDGGSAALYTKQENELITMNCDIDGDMENQVEVEEKTRLINQVLELQHTLEDLSARVDAVKEENLKLKSENQVLGQYIENLMSASSVFQTTDTKSKRK</sequence>
<dbReference type="GO" id="GO:0000139">
    <property type="term" value="C:Golgi membrane"/>
    <property type="evidence" value="ECO:0007669"/>
    <property type="project" value="UniProtKB-SubCell"/>
</dbReference>
<dbReference type="FunFam" id="1.20.5.170:FF:000038">
    <property type="entry name" value="Short coiled-coil protein a"/>
    <property type="match status" value="1"/>
</dbReference>
<evidence type="ECO:0000313" key="12">
    <source>
        <dbReference type="Proteomes" id="UP000265100"/>
    </source>
</evidence>
<comment type="similarity">
    <text evidence="5">Belongs to the SCOC family.</text>
</comment>
<reference evidence="11" key="4">
    <citation type="submission" date="2025-09" db="UniProtKB">
        <authorList>
            <consortium name="Ensembl"/>
        </authorList>
    </citation>
    <scope>IDENTIFICATION</scope>
</reference>
<dbReference type="Gene3D" id="1.20.5.170">
    <property type="match status" value="1"/>
</dbReference>
<dbReference type="Proteomes" id="UP000265100">
    <property type="component" value="Chromosome 6"/>
</dbReference>
<dbReference type="PANTHER" id="PTHR21614">
    <property type="entry name" value="SHORT COILED COIL PROTEIN"/>
    <property type="match status" value="1"/>
</dbReference>
<dbReference type="InterPro" id="IPR019357">
    <property type="entry name" value="SCOC"/>
</dbReference>
<proteinExistence type="inferred from homology"/>
<dbReference type="PANTHER" id="PTHR21614:SF4">
    <property type="entry name" value="SHORT COILED-COIL PROTEIN A"/>
    <property type="match status" value="1"/>
</dbReference>
<evidence type="ECO:0000256" key="6">
    <source>
        <dbReference type="ARBA" id="ARBA00022490"/>
    </source>
</evidence>
<evidence type="ECO:0000256" key="5">
    <source>
        <dbReference type="ARBA" id="ARBA00010880"/>
    </source>
</evidence>
<evidence type="ECO:0000256" key="1">
    <source>
        <dbReference type="ARBA" id="ARBA00002743"/>
    </source>
</evidence>
<comment type="subcellular location">
    <subcellularLocation>
        <location evidence="3">Cytoplasm</location>
        <location evidence="3">Cytosol</location>
    </subcellularLocation>
    <subcellularLocation>
        <location evidence="2">Golgi apparatus membrane</location>
        <topology evidence="2">Peripheral membrane protein</topology>
        <orientation evidence="2">Cytoplasmic side</orientation>
    </subcellularLocation>
    <subcellularLocation>
        <location evidence="4">Golgi apparatus</location>
        <location evidence="4">trans-Golgi network</location>
    </subcellularLocation>
</comment>
<dbReference type="GeneTree" id="ENSGT00390000008828"/>
<accession>A0AAX7TZM6</accession>
<reference evidence="12" key="2">
    <citation type="submission" date="2023-03" db="EMBL/GenBank/DDBJ databases">
        <authorList>
            <consortium name="Wellcome Sanger Institute Data Sharing"/>
        </authorList>
    </citation>
    <scope>NUCLEOTIDE SEQUENCE [LARGE SCALE GENOMIC DNA]</scope>
</reference>
<reference evidence="11" key="3">
    <citation type="submission" date="2025-08" db="UniProtKB">
        <authorList>
            <consortium name="Ensembl"/>
        </authorList>
    </citation>
    <scope>IDENTIFICATION</scope>
</reference>
<evidence type="ECO:0008006" key="13">
    <source>
        <dbReference type="Google" id="ProtNLM"/>
    </source>
</evidence>
<feature type="coiled-coil region" evidence="10">
    <location>
        <begin position="74"/>
        <end position="108"/>
    </location>
</feature>
<evidence type="ECO:0000313" key="11">
    <source>
        <dbReference type="Ensembl" id="ENSACLP00000062012.1"/>
    </source>
</evidence>
<dbReference type="GO" id="GO:0005802">
    <property type="term" value="C:trans-Golgi network"/>
    <property type="evidence" value="ECO:0007669"/>
    <property type="project" value="TreeGrafter"/>
</dbReference>
<evidence type="ECO:0000256" key="7">
    <source>
        <dbReference type="ARBA" id="ARBA00023034"/>
    </source>
</evidence>
<dbReference type="GO" id="GO:0005829">
    <property type="term" value="C:cytosol"/>
    <property type="evidence" value="ECO:0007669"/>
    <property type="project" value="UniProtKB-SubCell"/>
</dbReference>
<dbReference type="Ensembl" id="ENSACLT00000097042.1">
    <property type="protein sequence ID" value="ENSACLP00000062012.1"/>
    <property type="gene ID" value="ENSACLG00000039871.1"/>
</dbReference>
<evidence type="ECO:0000256" key="8">
    <source>
        <dbReference type="ARBA" id="ARBA00023054"/>
    </source>
</evidence>
<keyword evidence="12" id="KW-1185">Reference proteome</keyword>
<dbReference type="Pfam" id="PF10224">
    <property type="entry name" value="DUF2205"/>
    <property type="match status" value="1"/>
</dbReference>
<comment type="function">
    <text evidence="1">Positive regulator of amino acid starvation-induced autophagy.</text>
</comment>
<keyword evidence="7" id="KW-0333">Golgi apparatus</keyword>
<evidence type="ECO:0000256" key="10">
    <source>
        <dbReference type="SAM" id="Coils"/>
    </source>
</evidence>
<keyword evidence="9" id="KW-0472">Membrane</keyword>
<dbReference type="AlphaFoldDB" id="A0AAX7TZM6"/>
<keyword evidence="8 10" id="KW-0175">Coiled coil</keyword>
<protein>
    <recommendedName>
        <fullName evidence="13">Short coiled-coil protein</fullName>
    </recommendedName>
</protein>
<keyword evidence="6" id="KW-0963">Cytoplasm</keyword>